<feature type="repeat" description="Cell wall-binding" evidence="2">
    <location>
        <begin position="375"/>
        <end position="394"/>
    </location>
</feature>
<dbReference type="Gene3D" id="2.20.120.10">
    <property type="entry name" value="Multimodular pneumococcal cell wall endolysin, domain 3"/>
    <property type="match status" value="3"/>
</dbReference>
<dbReference type="RefSeq" id="WP_084874450.1">
    <property type="nucleotide sequence ID" value="NZ_NCUG01000015.1"/>
</dbReference>
<evidence type="ECO:0000256" key="3">
    <source>
        <dbReference type="SAM" id="SignalP"/>
    </source>
</evidence>
<dbReference type="Pfam" id="PF01473">
    <property type="entry name" value="Choline_bind_1"/>
    <property type="match status" value="4"/>
</dbReference>
<feature type="repeat" description="Cell wall-binding" evidence="2">
    <location>
        <begin position="335"/>
        <end position="354"/>
    </location>
</feature>
<sequence>MKVSKKITLLSLSLAGFVLLTLPQAGKAFELKEDWAFKGGIRYENGKVSKINNGYEVNIKVLDLPSTSKIEWTVSLNGEKQNTSFLAEERTVSKTEDKGRFLHFYIPYGYRGDIVVEAKSGTEVKTWSTKVVDDVDSDTAKSGYFVLDGDQILESSWDSVNESYVTTLPTVISGKSVVAWREEGTLNLIKPGRIARQYNSSGLYVKLSPIFETASWLQSNQNWYYQKQGQLVKDAWINNQGTWYFMDDEGVMFNQTWLYRGGSWYAFKSSGTMISADWLYDNGSWYYLKDSGSMATGWIKDGGSWYYLNDSGSMATGWIKDGGSWYYLNDSGSMATGWIKDSGTWYYLKDSGSMATGWIKDSGTWYYLKDSGSMATGWIKDSGTWYYLKDSGSMATGWIKD</sequence>
<comment type="caution">
    <text evidence="4">The sequence shown here is derived from an EMBL/GenBank/DDBJ whole genome shotgun (WGS) entry which is preliminary data.</text>
</comment>
<feature type="repeat" description="Cell wall-binding" evidence="2">
    <location>
        <begin position="315"/>
        <end position="334"/>
    </location>
</feature>
<dbReference type="AlphaFoldDB" id="A0A1X1GRF2"/>
<dbReference type="Gene3D" id="2.10.270.10">
    <property type="entry name" value="Cholin Binding"/>
    <property type="match status" value="1"/>
</dbReference>
<dbReference type="Proteomes" id="UP000193030">
    <property type="component" value="Unassembled WGS sequence"/>
</dbReference>
<evidence type="ECO:0000313" key="4">
    <source>
        <dbReference type="EMBL" id="ORO49461.1"/>
    </source>
</evidence>
<evidence type="ECO:0000313" key="5">
    <source>
        <dbReference type="Proteomes" id="UP000193030"/>
    </source>
</evidence>
<protein>
    <submittedName>
        <fullName evidence="4">Choline-binding protein A</fullName>
    </submittedName>
</protein>
<keyword evidence="1" id="KW-0677">Repeat</keyword>
<feature type="repeat" description="Cell wall-binding" evidence="2">
    <location>
        <begin position="275"/>
        <end position="294"/>
    </location>
</feature>
<dbReference type="InterPro" id="IPR018337">
    <property type="entry name" value="Cell_wall/Cho-bd_repeat"/>
</dbReference>
<name>A0A1X1GRF2_STROR</name>
<dbReference type="PROSITE" id="PS51170">
    <property type="entry name" value="CW"/>
    <property type="match status" value="6"/>
</dbReference>
<evidence type="ECO:0000256" key="2">
    <source>
        <dbReference type="PROSITE-ProRule" id="PRU00591"/>
    </source>
</evidence>
<feature type="repeat" description="Cell wall-binding" evidence="2">
    <location>
        <begin position="295"/>
        <end position="314"/>
    </location>
</feature>
<feature type="chain" id="PRO_5039067917" evidence="3">
    <location>
        <begin position="28"/>
        <end position="401"/>
    </location>
</feature>
<gene>
    <name evidence="4" type="ORF">B7725_02800</name>
</gene>
<dbReference type="Pfam" id="PF19127">
    <property type="entry name" value="Choline_bind_3"/>
    <property type="match status" value="1"/>
</dbReference>
<proteinExistence type="predicted"/>
<organism evidence="4 5">
    <name type="scientific">Streptococcus oralis subsp. tigurinus</name>
    <dbReference type="NCBI Taxonomy" id="1077464"/>
    <lineage>
        <taxon>Bacteria</taxon>
        <taxon>Bacillati</taxon>
        <taxon>Bacillota</taxon>
        <taxon>Bacilli</taxon>
        <taxon>Lactobacillales</taxon>
        <taxon>Streptococcaceae</taxon>
        <taxon>Streptococcus</taxon>
    </lineage>
</organism>
<dbReference type="EMBL" id="NCUG01000015">
    <property type="protein sequence ID" value="ORO49461.1"/>
    <property type="molecule type" value="Genomic_DNA"/>
</dbReference>
<feature type="signal peptide" evidence="3">
    <location>
        <begin position="1"/>
        <end position="27"/>
    </location>
</feature>
<keyword evidence="3" id="KW-0732">Signal</keyword>
<reference evidence="4 5" key="1">
    <citation type="journal article" date="2016" name="Eur. J. Clin. Microbiol. Infect. Dis.">
        <title>Whole genome sequencing as a tool for phylogenetic analysis of clinical strains of Mitis group streptococci.</title>
        <authorList>
            <person name="Rasmussen L.H."/>
            <person name="Dargis R."/>
            <person name="Hojholt K."/>
            <person name="Christensen J.J."/>
            <person name="Skovgaard O."/>
            <person name="Justesen U.S."/>
            <person name="Rosenvinge F.S."/>
            <person name="Moser C."/>
            <person name="Lukjancenko O."/>
            <person name="Rasmussen S."/>
            <person name="Nielsen X.C."/>
        </authorList>
    </citation>
    <scope>NUCLEOTIDE SEQUENCE [LARGE SCALE GENOMIC DNA]</scope>
    <source>
        <strain evidence="4 5">OD_314165_09</strain>
    </source>
</reference>
<feature type="non-terminal residue" evidence="4">
    <location>
        <position position="401"/>
    </location>
</feature>
<accession>A0A1X1GRF2</accession>
<feature type="repeat" description="Cell wall-binding" evidence="2">
    <location>
        <begin position="355"/>
        <end position="374"/>
    </location>
</feature>
<evidence type="ECO:0000256" key="1">
    <source>
        <dbReference type="ARBA" id="ARBA00022737"/>
    </source>
</evidence>
<dbReference type="SUPFAM" id="SSF69360">
    <property type="entry name" value="Cell wall binding repeat"/>
    <property type="match status" value="1"/>
</dbReference>